<organism evidence="2 3">
    <name type="scientific">Dendrothele bispora (strain CBS 962.96)</name>
    <dbReference type="NCBI Taxonomy" id="1314807"/>
    <lineage>
        <taxon>Eukaryota</taxon>
        <taxon>Fungi</taxon>
        <taxon>Dikarya</taxon>
        <taxon>Basidiomycota</taxon>
        <taxon>Agaricomycotina</taxon>
        <taxon>Agaricomycetes</taxon>
        <taxon>Agaricomycetidae</taxon>
        <taxon>Agaricales</taxon>
        <taxon>Agaricales incertae sedis</taxon>
        <taxon>Dendrothele</taxon>
    </lineage>
</organism>
<name>A0A4S8LR30_DENBC</name>
<dbReference type="InterPro" id="IPR059179">
    <property type="entry name" value="MLKL-like_MCAfunc"/>
</dbReference>
<evidence type="ECO:0000256" key="1">
    <source>
        <dbReference type="SAM" id="MobiDB-lite"/>
    </source>
</evidence>
<keyword evidence="3" id="KW-1185">Reference proteome</keyword>
<dbReference type="InterPro" id="IPR036537">
    <property type="entry name" value="Adaptor_Cbl_N_dom_sf"/>
</dbReference>
<feature type="compositionally biased region" description="Basic and acidic residues" evidence="1">
    <location>
        <begin position="384"/>
        <end position="399"/>
    </location>
</feature>
<evidence type="ECO:0000313" key="2">
    <source>
        <dbReference type="EMBL" id="THU91834.1"/>
    </source>
</evidence>
<dbReference type="OrthoDB" id="192148at2759"/>
<proteinExistence type="predicted"/>
<dbReference type="EMBL" id="ML179296">
    <property type="protein sequence ID" value="THU91834.1"/>
    <property type="molecule type" value="Genomic_DNA"/>
</dbReference>
<gene>
    <name evidence="2" type="ORF">K435DRAFT_800972</name>
</gene>
<evidence type="ECO:0000313" key="3">
    <source>
        <dbReference type="Proteomes" id="UP000297245"/>
    </source>
</evidence>
<accession>A0A4S8LR30</accession>
<feature type="region of interest" description="Disordered" evidence="1">
    <location>
        <begin position="366"/>
        <end position="399"/>
    </location>
</feature>
<sequence>MTHVSFQPLLATKLSQDGMFSGASSDGARKPRELHSTSEMSEMFSEVLKDLLKGVEAAKFLPIPWLTDAAGLALEIFEGLEQAHANKKDSQALARDCGFVVYIIYSICTKSAKGGDHLPSDLINDLSPLCETLKAIKDFAKKQAGRSFFKRFLTKSKDAETIQHHREEVNWALKIFSLQSDIAMRLILAGAEEHAPPKATEDTVACSNPSQEELVIIDYGLEKLCFGQTESITVLFVFKMCDDLLGEEEEESIKPGKVQELNTGVREALRCAARRGNLSRVIRITTDRKALETFLVFSELVFFLNVAKHAINKAKPFIVRVQDHKSLWARRLFSLAITWARIRKGIPEYGCSVYIHSSKKVCKNKFARKKKESLKTNPSKKKRWREERKRSMHENPKVD</sequence>
<dbReference type="GO" id="GO:0007166">
    <property type="term" value="P:cell surface receptor signaling pathway"/>
    <property type="evidence" value="ECO:0007669"/>
    <property type="project" value="InterPro"/>
</dbReference>
<feature type="compositionally biased region" description="Basic and acidic residues" evidence="1">
    <location>
        <begin position="27"/>
        <end position="36"/>
    </location>
</feature>
<dbReference type="CDD" id="cd21037">
    <property type="entry name" value="MLKL_NTD"/>
    <property type="match status" value="1"/>
</dbReference>
<feature type="region of interest" description="Disordered" evidence="1">
    <location>
        <begin position="17"/>
        <end position="36"/>
    </location>
</feature>
<reference evidence="2 3" key="1">
    <citation type="journal article" date="2019" name="Nat. Ecol. Evol.">
        <title>Megaphylogeny resolves global patterns of mushroom evolution.</title>
        <authorList>
            <person name="Varga T."/>
            <person name="Krizsan K."/>
            <person name="Foldi C."/>
            <person name="Dima B."/>
            <person name="Sanchez-Garcia M."/>
            <person name="Sanchez-Ramirez S."/>
            <person name="Szollosi G.J."/>
            <person name="Szarkandi J.G."/>
            <person name="Papp V."/>
            <person name="Albert L."/>
            <person name="Andreopoulos W."/>
            <person name="Angelini C."/>
            <person name="Antonin V."/>
            <person name="Barry K.W."/>
            <person name="Bougher N.L."/>
            <person name="Buchanan P."/>
            <person name="Buyck B."/>
            <person name="Bense V."/>
            <person name="Catcheside P."/>
            <person name="Chovatia M."/>
            <person name="Cooper J."/>
            <person name="Damon W."/>
            <person name="Desjardin D."/>
            <person name="Finy P."/>
            <person name="Geml J."/>
            <person name="Haridas S."/>
            <person name="Hughes K."/>
            <person name="Justo A."/>
            <person name="Karasinski D."/>
            <person name="Kautmanova I."/>
            <person name="Kiss B."/>
            <person name="Kocsube S."/>
            <person name="Kotiranta H."/>
            <person name="LaButti K.M."/>
            <person name="Lechner B.E."/>
            <person name="Liimatainen K."/>
            <person name="Lipzen A."/>
            <person name="Lukacs Z."/>
            <person name="Mihaltcheva S."/>
            <person name="Morgado L.N."/>
            <person name="Niskanen T."/>
            <person name="Noordeloos M.E."/>
            <person name="Ohm R.A."/>
            <person name="Ortiz-Santana B."/>
            <person name="Ovrebo C."/>
            <person name="Racz N."/>
            <person name="Riley R."/>
            <person name="Savchenko A."/>
            <person name="Shiryaev A."/>
            <person name="Soop K."/>
            <person name="Spirin V."/>
            <person name="Szebenyi C."/>
            <person name="Tomsovsky M."/>
            <person name="Tulloss R.E."/>
            <person name="Uehling J."/>
            <person name="Grigoriev I.V."/>
            <person name="Vagvolgyi C."/>
            <person name="Papp T."/>
            <person name="Martin F.M."/>
            <person name="Miettinen O."/>
            <person name="Hibbett D.S."/>
            <person name="Nagy L.G."/>
        </authorList>
    </citation>
    <scope>NUCLEOTIDE SEQUENCE [LARGE SCALE GENOMIC DNA]</scope>
    <source>
        <strain evidence="2 3">CBS 962.96</strain>
    </source>
</reference>
<dbReference type="Gene3D" id="1.20.930.20">
    <property type="entry name" value="Adaptor protein Cbl, N-terminal domain"/>
    <property type="match status" value="1"/>
</dbReference>
<dbReference type="AlphaFoldDB" id="A0A4S8LR30"/>
<protein>
    <submittedName>
        <fullName evidence="2">Uncharacterized protein</fullName>
    </submittedName>
</protein>
<dbReference type="Proteomes" id="UP000297245">
    <property type="component" value="Unassembled WGS sequence"/>
</dbReference>
<feature type="compositionally biased region" description="Basic residues" evidence="1">
    <location>
        <begin position="366"/>
        <end position="383"/>
    </location>
</feature>